<protein>
    <submittedName>
        <fullName evidence="8">GHKL domain-containing protein</fullName>
    </submittedName>
</protein>
<dbReference type="SUPFAM" id="SSF55890">
    <property type="entry name" value="Sporulation response regulatory protein Spo0B"/>
    <property type="match status" value="1"/>
</dbReference>
<evidence type="ECO:0000313" key="10">
    <source>
        <dbReference type="Proteomes" id="UP000596035"/>
    </source>
</evidence>
<keyword evidence="4" id="KW-0812">Transmembrane</keyword>
<sequence length="426" mass="47335">MSPVDVLDIVNYGLVFVYGLFLSASIAGGCKARRERVLLYVAGSVLLLLLGGSWLTLGLKATKQLYPVLVHLPTIGLLAFAFKKPVGISLVSVCTAYLCCQLPRCGEMAMIAVTGSELMGEIFYTVIIFPIFLLLYRYFAPSAREAIGESRKALLLFGSLPVTFYIFSFAAYIYTDFFHFDSYVVAEMLPIVAGLFYMIYTTAYRQQLQRRTQAELLNSLMGGQLKQAENDMVSLHQAEAQSAAYQHDMRHHLAVIDGFLAIGKPEQAQEYIRQVQDDIEAITPKRFCENELVNLLCSSFSGKAGRMGVRLNLETSLPGKLAISDTELCALLSNGLENALNAVKSLEEERRWVELYCGVHLDKLLIEIKNPYSGRVAFREGVPTASKLNHGYGCQSIHTISQRCHGLCEFKAENGIFTMRVALPML</sequence>
<evidence type="ECO:0000256" key="3">
    <source>
        <dbReference type="ARBA" id="ARBA00022777"/>
    </source>
</evidence>
<evidence type="ECO:0000313" key="8">
    <source>
        <dbReference type="EMBL" id="QQR29390.1"/>
    </source>
</evidence>
<feature type="transmembrane region" description="Helical" evidence="4">
    <location>
        <begin position="122"/>
        <end position="140"/>
    </location>
</feature>
<reference evidence="9" key="2">
    <citation type="submission" date="2017-05" db="EMBL/GenBank/DDBJ databases">
        <title>Improved OligoMM genomes.</title>
        <authorList>
            <person name="Garzetti D."/>
        </authorList>
    </citation>
    <scope>NUCLEOTIDE SEQUENCE [LARGE SCALE GENOMIC DNA]</scope>
    <source>
        <strain evidence="9">KB18</strain>
    </source>
</reference>
<dbReference type="InterPro" id="IPR032834">
    <property type="entry name" value="NatK-like_C"/>
</dbReference>
<dbReference type="KEGG" id="amur:ADH66_05155"/>
<keyword evidence="4" id="KW-1133">Transmembrane helix</keyword>
<keyword evidence="4" id="KW-0472">Membrane</keyword>
<feature type="domain" description="Sensor histidine kinase NatK-like C-terminal" evidence="5">
    <location>
        <begin position="327"/>
        <end position="424"/>
    </location>
</feature>
<dbReference type="Gene3D" id="3.30.565.10">
    <property type="entry name" value="Histidine kinase-like ATPase, C-terminal domain"/>
    <property type="match status" value="1"/>
</dbReference>
<organism evidence="8 10">
    <name type="scientific">Acutalibacter muris</name>
    <dbReference type="NCBI Taxonomy" id="1796620"/>
    <lineage>
        <taxon>Bacteria</taxon>
        <taxon>Bacillati</taxon>
        <taxon>Bacillota</taxon>
        <taxon>Clostridia</taxon>
        <taxon>Eubacteriales</taxon>
        <taxon>Acutalibacteraceae</taxon>
        <taxon>Acutalibacter</taxon>
    </lineage>
</organism>
<evidence type="ECO:0000259" key="5">
    <source>
        <dbReference type="Pfam" id="PF14501"/>
    </source>
</evidence>
<dbReference type="Pfam" id="PF14689">
    <property type="entry name" value="SPOB_a"/>
    <property type="match status" value="1"/>
</dbReference>
<reference evidence="7" key="1">
    <citation type="journal article" date="2017" name="Genome Announc.">
        <title>High-Quality Whole-Genome Sequences of the Oligo-Mouse-Microbiota Bacterial Community.</title>
        <authorList>
            <person name="Garzetti D."/>
            <person name="Brugiroux S."/>
            <person name="Bunk B."/>
            <person name="Pukall R."/>
            <person name="McCoy K.D."/>
            <person name="Macpherson A.J."/>
            <person name="Stecher B."/>
        </authorList>
    </citation>
    <scope>NUCLEOTIDE SEQUENCE</scope>
    <source>
        <strain evidence="7">KB18</strain>
    </source>
</reference>
<evidence type="ECO:0000256" key="1">
    <source>
        <dbReference type="ARBA" id="ARBA00022553"/>
    </source>
</evidence>
<dbReference type="InterPro" id="IPR016120">
    <property type="entry name" value="Sig_transdc_His_kin_SpoOB"/>
</dbReference>
<keyword evidence="3" id="KW-0418">Kinase</keyword>
<accession>A0A1Z2XNU4</accession>
<dbReference type="InterPro" id="IPR036890">
    <property type="entry name" value="HATPase_C_sf"/>
</dbReference>
<dbReference type="GO" id="GO:0000155">
    <property type="term" value="F:phosphorelay sensor kinase activity"/>
    <property type="evidence" value="ECO:0007669"/>
    <property type="project" value="InterPro"/>
</dbReference>
<dbReference type="EMBL" id="CP065321">
    <property type="protein sequence ID" value="QQR29390.1"/>
    <property type="molecule type" value="Genomic_DNA"/>
</dbReference>
<keyword evidence="2" id="KW-0808">Transferase</keyword>
<proteinExistence type="predicted"/>
<keyword evidence="9" id="KW-1185">Reference proteome</keyword>
<feature type="transmembrane region" description="Helical" evidence="4">
    <location>
        <begin position="152"/>
        <end position="174"/>
    </location>
</feature>
<dbReference type="AlphaFoldDB" id="A0A1Z2XNU4"/>
<keyword evidence="1" id="KW-0597">Phosphoprotein</keyword>
<dbReference type="Proteomes" id="UP000196710">
    <property type="component" value="Chromosome"/>
</dbReference>
<evidence type="ECO:0000259" key="6">
    <source>
        <dbReference type="Pfam" id="PF14689"/>
    </source>
</evidence>
<feature type="transmembrane region" description="Helical" evidence="4">
    <location>
        <begin position="12"/>
        <end position="30"/>
    </location>
</feature>
<gene>
    <name evidence="7" type="ORF">ADH66_05155</name>
    <name evidence="8" type="ORF">I5Q82_15230</name>
</gene>
<dbReference type="EMBL" id="CP021422">
    <property type="protein sequence ID" value="ASB40100.1"/>
    <property type="molecule type" value="Genomic_DNA"/>
</dbReference>
<feature type="transmembrane region" description="Helical" evidence="4">
    <location>
        <begin position="37"/>
        <end position="59"/>
    </location>
</feature>
<dbReference type="Pfam" id="PF14501">
    <property type="entry name" value="HATPase_c_5"/>
    <property type="match status" value="1"/>
</dbReference>
<evidence type="ECO:0000313" key="9">
    <source>
        <dbReference type="Proteomes" id="UP000196710"/>
    </source>
</evidence>
<feature type="domain" description="SpoOB alpha-helical" evidence="6">
    <location>
        <begin position="245"/>
        <end position="280"/>
    </location>
</feature>
<dbReference type="Proteomes" id="UP000596035">
    <property type="component" value="Chromosome"/>
</dbReference>
<feature type="transmembrane region" description="Helical" evidence="4">
    <location>
        <begin position="180"/>
        <end position="200"/>
    </location>
</feature>
<dbReference type="RefSeq" id="WP_066534820.1">
    <property type="nucleotide sequence ID" value="NZ_CAQHGX010000005.1"/>
</dbReference>
<reference evidence="8 10" key="3">
    <citation type="submission" date="2020-11" db="EMBL/GenBank/DDBJ databases">
        <title>Closed and high quality bacterial genomes of the OMM12 community.</title>
        <authorList>
            <person name="Marbouty M."/>
            <person name="Lamy-Besnier Q."/>
            <person name="Debarbieux L."/>
            <person name="Koszul R."/>
        </authorList>
    </citation>
    <scope>NUCLEOTIDE SEQUENCE [LARGE SCALE GENOMIC DNA]</scope>
    <source>
        <strain evidence="8 10">KB18</strain>
    </source>
</reference>
<dbReference type="CDD" id="cd16935">
    <property type="entry name" value="HATPase_AgrC-ComD-like"/>
    <property type="match status" value="1"/>
</dbReference>
<name>A0A1Z2XNU4_9FIRM</name>
<dbReference type="InterPro" id="IPR039506">
    <property type="entry name" value="SPOB_a"/>
</dbReference>
<evidence type="ECO:0000256" key="2">
    <source>
        <dbReference type="ARBA" id="ARBA00022679"/>
    </source>
</evidence>
<evidence type="ECO:0000313" key="7">
    <source>
        <dbReference type="EMBL" id="ASB40100.1"/>
    </source>
</evidence>
<evidence type="ECO:0000256" key="4">
    <source>
        <dbReference type="SAM" id="Phobius"/>
    </source>
</evidence>